<dbReference type="Gene3D" id="3.30.1370.10">
    <property type="entry name" value="K Homology domain, type 1"/>
    <property type="match status" value="1"/>
</dbReference>
<name>A0A7J6RMJ8_PEROL</name>
<dbReference type="SUPFAM" id="SSF54791">
    <property type="entry name" value="Eukaryotic type KH-domain (KH-domain type I)"/>
    <property type="match status" value="1"/>
</dbReference>
<gene>
    <name evidence="1" type="ORF">FOZ63_019763</name>
</gene>
<feature type="non-terminal residue" evidence="1">
    <location>
        <position position="1"/>
    </location>
</feature>
<proteinExistence type="predicted"/>
<dbReference type="EMBL" id="JABANO010024532">
    <property type="protein sequence ID" value="KAF4721745.1"/>
    <property type="molecule type" value="Genomic_DNA"/>
</dbReference>
<reference evidence="1 2" key="1">
    <citation type="submission" date="2020-04" db="EMBL/GenBank/DDBJ databases">
        <title>Perkinsus olseni comparative genomics.</title>
        <authorList>
            <person name="Bogema D.R."/>
        </authorList>
    </citation>
    <scope>NUCLEOTIDE SEQUENCE [LARGE SCALE GENOMIC DNA]</scope>
    <source>
        <strain evidence="1 2">ATCC PRA-207</strain>
    </source>
</reference>
<protein>
    <submittedName>
        <fullName evidence="1">Uncharacterized protein</fullName>
    </submittedName>
</protein>
<keyword evidence="2" id="KW-1185">Reference proteome</keyword>
<sequence>GRDDWDRVEVKRELRSQLAGNRGQELRRVEEDTSTFCFMAYNEDKSDERLLVFGYSQANREKAIRQIEDLLRQFEYGRGGYGRGYDDDYYGRSRGGYNDYATTEGAAGTATTKGVEEATGGEAQAAQEIVEIVITVAAGE</sequence>
<comment type="caution">
    <text evidence="1">The sequence shown here is derived from an EMBL/GenBank/DDBJ whole genome shotgun (WGS) entry which is preliminary data.</text>
</comment>
<accession>A0A7J6RMJ8</accession>
<organism evidence="1 2">
    <name type="scientific">Perkinsus olseni</name>
    <name type="common">Perkinsus atlanticus</name>
    <dbReference type="NCBI Taxonomy" id="32597"/>
    <lineage>
        <taxon>Eukaryota</taxon>
        <taxon>Sar</taxon>
        <taxon>Alveolata</taxon>
        <taxon>Perkinsozoa</taxon>
        <taxon>Perkinsea</taxon>
        <taxon>Perkinsida</taxon>
        <taxon>Perkinsidae</taxon>
        <taxon>Perkinsus</taxon>
    </lineage>
</organism>
<dbReference type="InterPro" id="IPR036612">
    <property type="entry name" value="KH_dom_type_1_sf"/>
</dbReference>
<evidence type="ECO:0000313" key="2">
    <source>
        <dbReference type="Proteomes" id="UP000553632"/>
    </source>
</evidence>
<dbReference type="AlphaFoldDB" id="A0A7J6RMJ8"/>
<dbReference type="Proteomes" id="UP000553632">
    <property type="component" value="Unassembled WGS sequence"/>
</dbReference>
<evidence type="ECO:0000313" key="1">
    <source>
        <dbReference type="EMBL" id="KAF4721745.1"/>
    </source>
</evidence>
<dbReference type="GO" id="GO:0003723">
    <property type="term" value="F:RNA binding"/>
    <property type="evidence" value="ECO:0007669"/>
    <property type="project" value="InterPro"/>
</dbReference>